<dbReference type="PANTHER" id="PTHR42743">
    <property type="entry name" value="AMINO-ACID AMINOTRANSFERASE"/>
    <property type="match status" value="1"/>
</dbReference>
<evidence type="ECO:0000256" key="2">
    <source>
        <dbReference type="ARBA" id="ARBA00009320"/>
    </source>
</evidence>
<protein>
    <recommendedName>
        <fullName evidence="5 12">D-alanine aminotransferase</fullName>
        <ecNumber evidence="4 12">2.6.1.21</ecNumber>
    </recommendedName>
</protein>
<name>A0A226QRD2_9BACL</name>
<dbReference type="InterPro" id="IPR018300">
    <property type="entry name" value="Aminotrans_IV_CS"/>
</dbReference>
<evidence type="ECO:0000256" key="4">
    <source>
        <dbReference type="ARBA" id="ARBA00012874"/>
    </source>
</evidence>
<dbReference type="Gene3D" id="3.30.470.10">
    <property type="match status" value="1"/>
</dbReference>
<evidence type="ECO:0000256" key="8">
    <source>
        <dbReference type="ARBA" id="ARBA00022898"/>
    </source>
</evidence>
<dbReference type="GO" id="GO:0005829">
    <property type="term" value="C:cytosol"/>
    <property type="evidence" value="ECO:0007669"/>
    <property type="project" value="TreeGrafter"/>
</dbReference>
<dbReference type="Proteomes" id="UP000198394">
    <property type="component" value="Unassembled WGS sequence"/>
</dbReference>
<evidence type="ECO:0000256" key="10">
    <source>
        <dbReference type="RuleBase" id="RU004106"/>
    </source>
</evidence>
<accession>A0A226QRD2</accession>
<dbReference type="InterPro" id="IPR036038">
    <property type="entry name" value="Aminotransferase-like"/>
</dbReference>
<dbReference type="Pfam" id="PF01063">
    <property type="entry name" value="Aminotran_4"/>
    <property type="match status" value="1"/>
</dbReference>
<evidence type="ECO:0000256" key="1">
    <source>
        <dbReference type="ARBA" id="ARBA00001933"/>
    </source>
</evidence>
<dbReference type="AlphaFoldDB" id="A0A226QRD2"/>
<evidence type="ECO:0000256" key="5">
    <source>
        <dbReference type="ARBA" id="ARBA00021779"/>
    </source>
</evidence>
<dbReference type="GO" id="GO:0008652">
    <property type="term" value="P:amino acid biosynthetic process"/>
    <property type="evidence" value="ECO:0007669"/>
    <property type="project" value="UniProtKB-ARBA"/>
</dbReference>
<evidence type="ECO:0000256" key="6">
    <source>
        <dbReference type="ARBA" id="ARBA00022576"/>
    </source>
</evidence>
<keyword evidence="7" id="KW-0808">Transferase</keyword>
<dbReference type="SUPFAM" id="SSF56752">
    <property type="entry name" value="D-aminoacid aminotransferase-like PLP-dependent enzymes"/>
    <property type="match status" value="1"/>
</dbReference>
<evidence type="ECO:0000256" key="9">
    <source>
        <dbReference type="ARBA" id="ARBA00047911"/>
    </source>
</evidence>
<reference evidence="13 14" key="1">
    <citation type="submission" date="2017-04" db="EMBL/GenBank/DDBJ databases">
        <title>The genome sequence of Parageobacillus galactosidasius DSM 18751.</title>
        <authorList>
            <person name="Ramaloko W.T."/>
            <person name="Koen N."/>
            <person name="Polliack S."/>
            <person name="Aliyu H."/>
            <person name="Lebre P."/>
            <person name="Mohr T."/>
            <person name="Oswald F."/>
            <person name="Zwick M."/>
            <person name="Neumann A."/>
            <person name="Syldatk C."/>
            <person name="Cowan D."/>
            <person name="De Maayer P."/>
        </authorList>
    </citation>
    <scope>NUCLEOTIDE SEQUENCE [LARGE SCALE GENOMIC DNA]</scope>
    <source>
        <strain evidence="13 14">DSM 18751</strain>
    </source>
</reference>
<dbReference type="EC" id="2.6.1.21" evidence="4 12"/>
<evidence type="ECO:0000256" key="3">
    <source>
        <dbReference type="ARBA" id="ARBA00011738"/>
    </source>
</evidence>
<dbReference type="PANTHER" id="PTHR42743:SF10">
    <property type="entry name" value="D-ALANINE AMINOTRANSFERASE"/>
    <property type="match status" value="1"/>
</dbReference>
<dbReference type="InterPro" id="IPR001544">
    <property type="entry name" value="Aminotrans_IV"/>
</dbReference>
<dbReference type="NCBIfam" id="TIGR01121">
    <property type="entry name" value="D_amino_aminoT"/>
    <property type="match status" value="1"/>
</dbReference>
<keyword evidence="8 11" id="KW-0663">Pyridoxal phosphate</keyword>
<dbReference type="InterPro" id="IPR050571">
    <property type="entry name" value="Class-IV_PLP-Dep_Aminotrnsfr"/>
</dbReference>
<comment type="catalytic activity">
    <reaction evidence="9 12">
        <text>D-alanine + 2-oxoglutarate = D-glutamate + pyruvate</text>
        <dbReference type="Rhea" id="RHEA:15869"/>
        <dbReference type="ChEBI" id="CHEBI:15361"/>
        <dbReference type="ChEBI" id="CHEBI:16810"/>
        <dbReference type="ChEBI" id="CHEBI:29986"/>
        <dbReference type="ChEBI" id="CHEBI:57416"/>
        <dbReference type="EC" id="2.6.1.21"/>
    </reaction>
</comment>
<dbReference type="InterPro" id="IPR043131">
    <property type="entry name" value="BCAT-like_N"/>
</dbReference>
<sequence>MTLKLYVLTEKQFLPRHEVTYPMEERGLQFGDGVYEVARIYQGTYFLLEEHIDRLYRSAAAIRLSVPFDKDVLMEKLELLREMNNVKEDAILYLQVTRGSFPRNHAFPAENRPNLYAYIREMPRKIREIENGVRTILTRDVRWEYCYIKSLNLLPNVLAKQEATERGAFEAIFYRDGDITEGSSSNIFLVKDGKVYTHPATERILNGIIRMKVKEFCDLFHIPFVEEAFSIEDIAQADEMFLTSTTSSIIPIIQVEEQLIADGKPGEVTRKLQAAYEKAAGLAVKNAK</sequence>
<dbReference type="EMBL" id="NDYL01000001">
    <property type="protein sequence ID" value="OXB94062.1"/>
    <property type="molecule type" value="Genomic_DNA"/>
</dbReference>
<organism evidence="13 14">
    <name type="scientific">Parageobacillus galactosidasius</name>
    <dbReference type="NCBI Taxonomy" id="883812"/>
    <lineage>
        <taxon>Bacteria</taxon>
        <taxon>Bacillati</taxon>
        <taxon>Bacillota</taxon>
        <taxon>Bacilli</taxon>
        <taxon>Bacillales</taxon>
        <taxon>Anoxybacillaceae</taxon>
        <taxon>Parageobacillus</taxon>
    </lineage>
</organism>
<dbReference type="CDD" id="cd01558">
    <property type="entry name" value="D-AAT_like"/>
    <property type="match status" value="1"/>
</dbReference>
<dbReference type="GO" id="GO:0046416">
    <property type="term" value="P:D-amino acid metabolic process"/>
    <property type="evidence" value="ECO:0007669"/>
    <property type="project" value="InterPro"/>
</dbReference>
<dbReference type="GO" id="GO:0046394">
    <property type="term" value="P:carboxylic acid biosynthetic process"/>
    <property type="evidence" value="ECO:0007669"/>
    <property type="project" value="UniProtKB-ARBA"/>
</dbReference>
<comment type="cofactor">
    <cofactor evidence="1 11">
        <name>pyridoxal 5'-phosphate</name>
        <dbReference type="ChEBI" id="CHEBI:597326"/>
    </cofactor>
</comment>
<dbReference type="Gene3D" id="3.20.10.10">
    <property type="entry name" value="D-amino Acid Aminotransferase, subunit A, domain 2"/>
    <property type="match status" value="1"/>
</dbReference>
<keyword evidence="6" id="KW-0032">Aminotransferase</keyword>
<evidence type="ECO:0000256" key="7">
    <source>
        <dbReference type="ARBA" id="ARBA00022679"/>
    </source>
</evidence>
<dbReference type="GeneID" id="94901119"/>
<dbReference type="FunFam" id="3.20.10.10:FF:000002">
    <property type="entry name" value="D-alanine aminotransferase"/>
    <property type="match status" value="1"/>
</dbReference>
<dbReference type="InterPro" id="IPR043132">
    <property type="entry name" value="BCAT-like_C"/>
</dbReference>
<dbReference type="GO" id="GO:0030170">
    <property type="term" value="F:pyridoxal phosphate binding"/>
    <property type="evidence" value="ECO:0007669"/>
    <property type="project" value="InterPro"/>
</dbReference>
<gene>
    <name evidence="13" type="ORF">B9L23_03915</name>
</gene>
<evidence type="ECO:0000313" key="13">
    <source>
        <dbReference type="EMBL" id="OXB94062.1"/>
    </source>
</evidence>
<comment type="similarity">
    <text evidence="2 10">Belongs to the class-IV pyridoxal-phosphate-dependent aminotransferase family.</text>
</comment>
<dbReference type="RefSeq" id="WP_062753894.1">
    <property type="nucleotide sequence ID" value="NZ_NDYL01000001.1"/>
</dbReference>
<evidence type="ECO:0000256" key="12">
    <source>
        <dbReference type="RuleBase" id="RU004520"/>
    </source>
</evidence>
<comment type="caution">
    <text evidence="13">The sequence shown here is derived from an EMBL/GenBank/DDBJ whole genome shotgun (WGS) entry which is preliminary data.</text>
</comment>
<comment type="subunit">
    <text evidence="3">Homodimer.</text>
</comment>
<keyword evidence="14" id="KW-1185">Reference proteome</keyword>
<evidence type="ECO:0000313" key="14">
    <source>
        <dbReference type="Proteomes" id="UP000198394"/>
    </source>
</evidence>
<proteinExistence type="inferred from homology"/>
<dbReference type="InterPro" id="IPR005784">
    <property type="entry name" value="D_amino_transT"/>
</dbReference>
<dbReference type="PROSITE" id="PS00770">
    <property type="entry name" value="AA_TRANSFER_CLASS_4"/>
    <property type="match status" value="1"/>
</dbReference>
<comment type="function">
    <text evidence="12">Acts on the D-isomers of alanine, leucine, aspartate, glutamate, aminobutyrate, norvaline and asparagine. The enzyme transfers an amino group from a substrate D-amino acid to the pyridoxal phosphate cofactor to form pyridoxamine and an alpha-keto acid in the first half-reaction.</text>
</comment>
<evidence type="ECO:0000256" key="11">
    <source>
        <dbReference type="RuleBase" id="RU004516"/>
    </source>
</evidence>
<dbReference type="GO" id="GO:0047810">
    <property type="term" value="F:D-alanine-2-oxoglutarate aminotransferase activity"/>
    <property type="evidence" value="ECO:0007669"/>
    <property type="project" value="UniProtKB-EC"/>
</dbReference>